<reference evidence="4 5" key="1">
    <citation type="submission" date="2018-10" db="EMBL/GenBank/DDBJ databases">
        <title>Genome sequence of Verticillium nonalfalfae VnAa140.</title>
        <authorList>
            <person name="Stajich J.E."/>
            <person name="Kasson M.T."/>
        </authorList>
    </citation>
    <scope>NUCLEOTIDE SEQUENCE [LARGE SCALE GENOMIC DNA]</scope>
    <source>
        <strain evidence="4 5">VnAa140</strain>
    </source>
</reference>
<organism evidence="4 5">
    <name type="scientific">Verticillium nonalfalfae</name>
    <dbReference type="NCBI Taxonomy" id="1051616"/>
    <lineage>
        <taxon>Eukaryota</taxon>
        <taxon>Fungi</taxon>
        <taxon>Dikarya</taxon>
        <taxon>Ascomycota</taxon>
        <taxon>Pezizomycotina</taxon>
        <taxon>Sordariomycetes</taxon>
        <taxon>Hypocreomycetidae</taxon>
        <taxon>Glomerellales</taxon>
        <taxon>Plectosphaerellaceae</taxon>
        <taxon>Verticillium</taxon>
    </lineage>
</organism>
<feature type="transmembrane region" description="Helical" evidence="2">
    <location>
        <begin position="215"/>
        <end position="238"/>
    </location>
</feature>
<feature type="signal peptide" evidence="3">
    <location>
        <begin position="1"/>
        <end position="32"/>
    </location>
</feature>
<keyword evidence="2" id="KW-0472">Membrane</keyword>
<dbReference type="RefSeq" id="XP_028497363.1">
    <property type="nucleotide sequence ID" value="XM_028637155.1"/>
</dbReference>
<dbReference type="STRING" id="1051616.A0A3M9YGA3"/>
<keyword evidence="5" id="KW-1185">Reference proteome</keyword>
<name>A0A3M9YGA3_9PEZI</name>
<keyword evidence="2" id="KW-1133">Transmembrane helix</keyword>
<feature type="region of interest" description="Disordered" evidence="1">
    <location>
        <begin position="157"/>
        <end position="210"/>
    </location>
</feature>
<feature type="region of interest" description="Disordered" evidence="1">
    <location>
        <begin position="248"/>
        <end position="323"/>
    </location>
</feature>
<dbReference type="GeneID" id="39606649"/>
<comment type="caution">
    <text evidence="4">The sequence shown here is derived from an EMBL/GenBank/DDBJ whole genome shotgun (WGS) entry which is preliminary data.</text>
</comment>
<keyword evidence="2" id="KW-0812">Transmembrane</keyword>
<protein>
    <recommendedName>
        <fullName evidence="6">Extracellular membrane protein CFEM domain-containing protein</fullName>
    </recommendedName>
</protein>
<accession>A0A3M9YGA3</accession>
<evidence type="ECO:0000313" key="5">
    <source>
        <dbReference type="Proteomes" id="UP000267145"/>
    </source>
</evidence>
<dbReference type="EMBL" id="RBVV01000018">
    <property type="protein sequence ID" value="RNJ59205.1"/>
    <property type="molecule type" value="Genomic_DNA"/>
</dbReference>
<evidence type="ECO:0000256" key="2">
    <source>
        <dbReference type="SAM" id="Phobius"/>
    </source>
</evidence>
<keyword evidence="3" id="KW-0732">Signal</keyword>
<dbReference type="AlphaFoldDB" id="A0A3M9YGA3"/>
<feature type="compositionally biased region" description="Polar residues" evidence="1">
    <location>
        <begin position="305"/>
        <end position="323"/>
    </location>
</feature>
<sequence length="323" mass="33126">MTRVMQRSVPSRPVKRLRVLSLLSLPLTISMAQDVTQGPLAPVSLGTDTELATARACAAACLVYNGIWVCGVNAGYDDLGMALECGCASINGCYCNTELASSATAYLSRCVSSRCADSVENWTQEVAGMLGIYEGYCATALEAGEGTAAATTTTATMTTSKAKTTTGGATVAADATRSAPTSGGAGETSAAEEDTTENGGASESETDGGLSKSDIVALAASLGVGIPSLIVALVTLCIQMKKRKRNAGVTATEQHRQSGAHVVPPTEKPVEHPSEKPVGYTPDGKADGPQAWKATDTGFHGAEMPQNSLPSELPGNNSWQKGC</sequence>
<gene>
    <name evidence="4" type="ORF">D7B24_002960</name>
</gene>
<evidence type="ECO:0008006" key="6">
    <source>
        <dbReference type="Google" id="ProtNLM"/>
    </source>
</evidence>
<evidence type="ECO:0000256" key="1">
    <source>
        <dbReference type="SAM" id="MobiDB-lite"/>
    </source>
</evidence>
<feature type="compositionally biased region" description="Low complexity" evidence="1">
    <location>
        <begin position="157"/>
        <end position="176"/>
    </location>
</feature>
<evidence type="ECO:0000256" key="3">
    <source>
        <dbReference type="SAM" id="SignalP"/>
    </source>
</evidence>
<proteinExistence type="predicted"/>
<evidence type="ECO:0000313" key="4">
    <source>
        <dbReference type="EMBL" id="RNJ59205.1"/>
    </source>
</evidence>
<dbReference type="Proteomes" id="UP000267145">
    <property type="component" value="Unassembled WGS sequence"/>
</dbReference>
<feature type="chain" id="PRO_5018027646" description="Extracellular membrane protein CFEM domain-containing protein" evidence="3">
    <location>
        <begin position="33"/>
        <end position="323"/>
    </location>
</feature>